<keyword evidence="1" id="KW-0808">Transferase</keyword>
<dbReference type="EnsemblPlants" id="PGSC0003DMT400053892">
    <property type="protein sequence ID" value="PGSC0003DMT400053892"/>
    <property type="gene ID" value="PGSC0003DMG400020909"/>
</dbReference>
<dbReference type="Gene3D" id="3.30.200.20">
    <property type="entry name" value="Phosphorylase Kinase, domain 1"/>
    <property type="match status" value="1"/>
</dbReference>
<name>M1BVL8_SOLTU</name>
<dbReference type="InterPro" id="IPR052059">
    <property type="entry name" value="CR_Ser/Thr_kinase"/>
</dbReference>
<reference evidence="8" key="1">
    <citation type="journal article" date="2011" name="Nature">
        <title>Genome sequence and analysis of the tuber crop potato.</title>
        <authorList>
            <consortium name="The Potato Genome Sequencing Consortium"/>
        </authorList>
    </citation>
    <scope>NUCLEOTIDE SEQUENCE [LARGE SCALE GENOMIC DNA]</scope>
    <source>
        <strain evidence="8">cv. DM1-3 516 R44</strain>
    </source>
</reference>
<dbReference type="AlphaFoldDB" id="M1BVL8"/>
<dbReference type="PANTHER" id="PTHR47973">
    <property type="entry name" value="CYSTEINE-RICH RECEPTOR-LIKE PROTEIN KINASE 3"/>
    <property type="match status" value="1"/>
</dbReference>
<sequence length="103" mass="11601">MAVKVLSVELESMRGEREFVSEIAALSDIKHENLVNLRGCCVDGAHRLLVYDYMENNSLSLTFLGNFLKLHLFKLIPDLFGIEAQLLLFAVVLAFLDLFGIEV</sequence>
<keyword evidence="8" id="KW-1185">Reference proteome</keyword>
<evidence type="ECO:0000313" key="7">
    <source>
        <dbReference type="EnsemblPlants" id="PGSC0003DMT400053892"/>
    </source>
</evidence>
<feature type="domain" description="Protein kinase" evidence="6">
    <location>
        <begin position="1"/>
        <end position="103"/>
    </location>
</feature>
<evidence type="ECO:0000259" key="6">
    <source>
        <dbReference type="PROSITE" id="PS50011"/>
    </source>
</evidence>
<evidence type="ECO:0000256" key="2">
    <source>
        <dbReference type="ARBA" id="ARBA00022741"/>
    </source>
</evidence>
<dbReference type="OrthoDB" id="4062651at2759"/>
<keyword evidence="5" id="KW-0472">Membrane</keyword>
<dbReference type="PROSITE" id="PS50011">
    <property type="entry name" value="PROTEIN_KINASE_DOM"/>
    <property type="match status" value="1"/>
</dbReference>
<evidence type="ECO:0000256" key="3">
    <source>
        <dbReference type="ARBA" id="ARBA00022777"/>
    </source>
</evidence>
<evidence type="ECO:0000256" key="1">
    <source>
        <dbReference type="ARBA" id="ARBA00022679"/>
    </source>
</evidence>
<keyword evidence="4" id="KW-0067">ATP-binding</keyword>
<dbReference type="ExpressionAtlas" id="M1BVL8">
    <property type="expression patterns" value="baseline"/>
</dbReference>
<evidence type="ECO:0000256" key="4">
    <source>
        <dbReference type="ARBA" id="ARBA00022840"/>
    </source>
</evidence>
<evidence type="ECO:0000313" key="8">
    <source>
        <dbReference type="Proteomes" id="UP000011115"/>
    </source>
</evidence>
<proteinExistence type="predicted"/>
<keyword evidence="5" id="KW-0812">Transmembrane</keyword>
<keyword evidence="2" id="KW-0547">Nucleotide-binding</keyword>
<dbReference type="Pfam" id="PF07714">
    <property type="entry name" value="PK_Tyr_Ser-Thr"/>
    <property type="match status" value="1"/>
</dbReference>
<dbReference type="SUPFAM" id="SSF56112">
    <property type="entry name" value="Protein kinase-like (PK-like)"/>
    <property type="match status" value="1"/>
</dbReference>
<dbReference type="Gramene" id="PGSC0003DMT400053892">
    <property type="protein sequence ID" value="PGSC0003DMT400053892"/>
    <property type="gene ID" value="PGSC0003DMG400020909"/>
</dbReference>
<organism evidence="7 8">
    <name type="scientific">Solanum tuberosum</name>
    <name type="common">Potato</name>
    <dbReference type="NCBI Taxonomy" id="4113"/>
    <lineage>
        <taxon>Eukaryota</taxon>
        <taxon>Viridiplantae</taxon>
        <taxon>Streptophyta</taxon>
        <taxon>Embryophyta</taxon>
        <taxon>Tracheophyta</taxon>
        <taxon>Spermatophyta</taxon>
        <taxon>Magnoliopsida</taxon>
        <taxon>eudicotyledons</taxon>
        <taxon>Gunneridae</taxon>
        <taxon>Pentapetalae</taxon>
        <taxon>asterids</taxon>
        <taxon>lamiids</taxon>
        <taxon>Solanales</taxon>
        <taxon>Solanaceae</taxon>
        <taxon>Solanoideae</taxon>
        <taxon>Solaneae</taxon>
        <taxon>Solanum</taxon>
    </lineage>
</organism>
<dbReference type="HOGENOM" id="CLU_2268623_0_0_1"/>
<keyword evidence="3" id="KW-0418">Kinase</keyword>
<dbReference type="GO" id="GO:0005524">
    <property type="term" value="F:ATP binding"/>
    <property type="evidence" value="ECO:0007669"/>
    <property type="project" value="UniProtKB-KW"/>
</dbReference>
<gene>
    <name evidence="7" type="primary">LOC102586933</name>
</gene>
<feature type="transmembrane region" description="Helical" evidence="5">
    <location>
        <begin position="79"/>
        <end position="101"/>
    </location>
</feature>
<dbReference type="InterPro" id="IPR000719">
    <property type="entry name" value="Prot_kinase_dom"/>
</dbReference>
<dbReference type="InterPro" id="IPR001245">
    <property type="entry name" value="Ser-Thr/Tyr_kinase_cat_dom"/>
</dbReference>
<accession>M1BVL8</accession>
<reference evidence="7" key="2">
    <citation type="submission" date="2015-06" db="UniProtKB">
        <authorList>
            <consortium name="EnsemblPlants"/>
        </authorList>
    </citation>
    <scope>IDENTIFICATION</scope>
    <source>
        <strain evidence="7">DM1-3 516 R44</strain>
    </source>
</reference>
<keyword evidence="5" id="KW-1133">Transmembrane helix</keyword>
<dbReference type="Proteomes" id="UP000011115">
    <property type="component" value="Unassembled WGS sequence"/>
</dbReference>
<protein>
    <submittedName>
        <fullName evidence="7">ATP binding protein</fullName>
    </submittedName>
</protein>
<evidence type="ECO:0000256" key="5">
    <source>
        <dbReference type="SAM" id="Phobius"/>
    </source>
</evidence>
<dbReference type="GO" id="GO:0004672">
    <property type="term" value="F:protein kinase activity"/>
    <property type="evidence" value="ECO:0007669"/>
    <property type="project" value="InterPro"/>
</dbReference>
<dbReference type="InterPro" id="IPR011009">
    <property type="entry name" value="Kinase-like_dom_sf"/>
</dbReference>